<organism evidence="1 2">
    <name type="scientific">Phycicoccus avicenniae</name>
    <dbReference type="NCBI Taxonomy" id="2828860"/>
    <lineage>
        <taxon>Bacteria</taxon>
        <taxon>Bacillati</taxon>
        <taxon>Actinomycetota</taxon>
        <taxon>Actinomycetes</taxon>
        <taxon>Micrococcales</taxon>
        <taxon>Intrasporangiaceae</taxon>
        <taxon>Phycicoccus</taxon>
    </lineage>
</organism>
<evidence type="ECO:0000313" key="2">
    <source>
        <dbReference type="Proteomes" id="UP000677016"/>
    </source>
</evidence>
<dbReference type="Proteomes" id="UP000677016">
    <property type="component" value="Unassembled WGS sequence"/>
</dbReference>
<dbReference type="AlphaFoldDB" id="A0A941I0P0"/>
<protein>
    <submittedName>
        <fullName evidence="1">Uncharacterized protein</fullName>
    </submittedName>
</protein>
<evidence type="ECO:0000313" key="1">
    <source>
        <dbReference type="EMBL" id="MBR7743421.1"/>
    </source>
</evidence>
<reference evidence="1" key="1">
    <citation type="submission" date="2021-04" db="EMBL/GenBank/DDBJ databases">
        <title>Phycicoccus avicenniae sp. nov., a novel endophytic actinomycetes isolated from branch of Avicennia mariana.</title>
        <authorList>
            <person name="Tuo L."/>
        </authorList>
    </citation>
    <scope>NUCLEOTIDE SEQUENCE</scope>
    <source>
        <strain evidence="1">BSK3Z-2</strain>
    </source>
</reference>
<sequence>MERPRAVGRRGVVTDVRGDGRALRATWHDDAGVLVLSVWRDNVCVATTRVAPADVPALVEVLVGGLADVATASGAERDAG</sequence>
<keyword evidence="2" id="KW-1185">Reference proteome</keyword>
<dbReference type="EMBL" id="JAGSNF010000012">
    <property type="protein sequence ID" value="MBR7743421.1"/>
    <property type="molecule type" value="Genomic_DNA"/>
</dbReference>
<proteinExistence type="predicted"/>
<dbReference type="RefSeq" id="WP_211602685.1">
    <property type="nucleotide sequence ID" value="NZ_JAGSNF010000012.1"/>
</dbReference>
<comment type="caution">
    <text evidence="1">The sequence shown here is derived from an EMBL/GenBank/DDBJ whole genome shotgun (WGS) entry which is preliminary data.</text>
</comment>
<gene>
    <name evidence="1" type="ORF">KC207_08980</name>
</gene>
<name>A0A941I0P0_9MICO</name>
<accession>A0A941I0P0</accession>